<dbReference type="PANTHER" id="PTHR23113:SF99">
    <property type="entry name" value="RASGEF DOMAIN-CONTAINING PROTEIN"/>
    <property type="match status" value="1"/>
</dbReference>
<feature type="compositionally biased region" description="Polar residues" evidence="3">
    <location>
        <begin position="307"/>
        <end position="323"/>
    </location>
</feature>
<evidence type="ECO:0000313" key="5">
    <source>
        <dbReference type="EMBL" id="KAK2169258.1"/>
    </source>
</evidence>
<feature type="region of interest" description="Disordered" evidence="3">
    <location>
        <begin position="165"/>
        <end position="184"/>
    </location>
</feature>
<sequence length="634" mass="69122">MSQIEFSNLPPSDSTHLIKPQAEKLRRISTGSMDIDVISEKQTHLHSTGSGFIKYERSAANETKMDSCLLETPKMKLAPIASCETLCETTDLLGEIVESSESSDSADDLAMTTAAITITTTPTMFESANNNGEKHVSFDFTPSESSTDPTEDEIILDVPRSMLSSTETLTSNQPSPHNLSTSVSSDTLVPGSPCSLSNAPFSSLKPVHLKYGFQRKCVSSSPDRTADMNQLDALALSPATSPKLRCAPSPVRTRSSFPDTGTSPVLIRHQGSPKLPRAPSPISYSFSSPNIITSLAKSRTGKRGSAESDTTYSSMFSPRSSLATGEGSPPSAKAGTVVTSSRASKRRSSSTAAAAAFAAATAGSANPKDHPKGISRFHSAGGADLKPPNLNKKRESVICTAATMRVINVLRHWVSKHSQDFEYHPELKAGVKDLLEEMVCNTSLLPAEHKAAASVLRVLTTHDESATSSVELEQLLMHPLAPCKDTFDTLSALDIAEQLTYLDHQIFKAIRSEELLSQAWMKPDKSVKAPHVLLVSKRFNEVSRLVVYEIIHRQNVQERVACIEKWGAIADICRCMHNYNGVLQICAAFVNSSVYRLKKTWEKLSKQQKQMIDKLQTLVTSEGRFKNMREALHR</sequence>
<dbReference type="InterPro" id="IPR008937">
    <property type="entry name" value="Ras-like_GEF"/>
</dbReference>
<dbReference type="InterPro" id="IPR036964">
    <property type="entry name" value="RASGEF_cat_dom_sf"/>
</dbReference>
<feature type="domain" description="Ras-GEF" evidence="4">
    <location>
        <begin position="491"/>
        <end position="634"/>
    </location>
</feature>
<dbReference type="SUPFAM" id="SSF48366">
    <property type="entry name" value="Ras GEF"/>
    <property type="match status" value="1"/>
</dbReference>
<evidence type="ECO:0000256" key="1">
    <source>
        <dbReference type="ARBA" id="ARBA00022658"/>
    </source>
</evidence>
<dbReference type="Gene3D" id="1.20.870.10">
    <property type="entry name" value="Son of sevenless (SoS) protein Chain: S domain 1"/>
    <property type="match status" value="1"/>
</dbReference>
<proteinExistence type="predicted"/>
<feature type="region of interest" description="Disordered" evidence="3">
    <location>
        <begin position="360"/>
        <end position="390"/>
    </location>
</feature>
<dbReference type="InterPro" id="IPR001895">
    <property type="entry name" value="RASGEF_cat_dom"/>
</dbReference>
<accession>A0AAD9KEZ4</accession>
<gene>
    <name evidence="5" type="ORF">NP493_1191g02008</name>
</gene>
<name>A0AAD9KEZ4_RIDPI</name>
<dbReference type="SMART" id="SM00147">
    <property type="entry name" value="RasGEF"/>
    <property type="match status" value="1"/>
</dbReference>
<dbReference type="PROSITE" id="PS50009">
    <property type="entry name" value="RASGEF_CAT"/>
    <property type="match status" value="1"/>
</dbReference>
<dbReference type="GO" id="GO:0007265">
    <property type="term" value="P:Ras protein signal transduction"/>
    <property type="evidence" value="ECO:0007669"/>
    <property type="project" value="TreeGrafter"/>
</dbReference>
<keyword evidence="6" id="KW-1185">Reference proteome</keyword>
<dbReference type="Pfam" id="PF00617">
    <property type="entry name" value="RasGEF"/>
    <property type="match status" value="1"/>
</dbReference>
<dbReference type="PANTHER" id="PTHR23113">
    <property type="entry name" value="GUANINE NUCLEOTIDE EXCHANGE FACTOR"/>
    <property type="match status" value="1"/>
</dbReference>
<dbReference type="CDD" id="cd06224">
    <property type="entry name" value="REM"/>
    <property type="match status" value="1"/>
</dbReference>
<evidence type="ECO:0000256" key="3">
    <source>
        <dbReference type="SAM" id="MobiDB-lite"/>
    </source>
</evidence>
<feature type="region of interest" description="Disordered" evidence="3">
    <location>
        <begin position="295"/>
        <end position="348"/>
    </location>
</feature>
<feature type="region of interest" description="Disordered" evidence="3">
    <location>
        <begin position="244"/>
        <end position="283"/>
    </location>
</feature>
<dbReference type="EMBL" id="JAODUO010001197">
    <property type="protein sequence ID" value="KAK2169258.1"/>
    <property type="molecule type" value="Genomic_DNA"/>
</dbReference>
<dbReference type="InterPro" id="IPR023578">
    <property type="entry name" value="Ras_GEF_dom_sf"/>
</dbReference>
<dbReference type="InterPro" id="IPR000651">
    <property type="entry name" value="Ras-like_Gua-exchang_fac_N"/>
</dbReference>
<keyword evidence="1 2" id="KW-0344">Guanine-nucleotide releasing factor</keyword>
<evidence type="ECO:0000313" key="6">
    <source>
        <dbReference type="Proteomes" id="UP001209878"/>
    </source>
</evidence>
<comment type="caution">
    <text evidence="5">The sequence shown here is derived from an EMBL/GenBank/DDBJ whole genome shotgun (WGS) entry which is preliminary data.</text>
</comment>
<dbReference type="GO" id="GO:0005085">
    <property type="term" value="F:guanyl-nucleotide exchange factor activity"/>
    <property type="evidence" value="ECO:0007669"/>
    <property type="project" value="UniProtKB-KW"/>
</dbReference>
<evidence type="ECO:0000256" key="2">
    <source>
        <dbReference type="PROSITE-ProRule" id="PRU00168"/>
    </source>
</evidence>
<organism evidence="5 6">
    <name type="scientific">Ridgeia piscesae</name>
    <name type="common">Tubeworm</name>
    <dbReference type="NCBI Taxonomy" id="27915"/>
    <lineage>
        <taxon>Eukaryota</taxon>
        <taxon>Metazoa</taxon>
        <taxon>Spiralia</taxon>
        <taxon>Lophotrochozoa</taxon>
        <taxon>Annelida</taxon>
        <taxon>Polychaeta</taxon>
        <taxon>Sedentaria</taxon>
        <taxon>Canalipalpata</taxon>
        <taxon>Sabellida</taxon>
        <taxon>Siboglinidae</taxon>
        <taxon>Ridgeia</taxon>
    </lineage>
</organism>
<dbReference type="AlphaFoldDB" id="A0AAD9KEZ4"/>
<feature type="compositionally biased region" description="Polar residues" evidence="3">
    <location>
        <begin position="252"/>
        <end position="263"/>
    </location>
</feature>
<evidence type="ECO:0000259" key="4">
    <source>
        <dbReference type="PROSITE" id="PS50009"/>
    </source>
</evidence>
<dbReference type="Gene3D" id="1.10.840.10">
    <property type="entry name" value="Ras guanine-nucleotide exchange factors catalytic domain"/>
    <property type="match status" value="1"/>
</dbReference>
<dbReference type="GO" id="GO:0005886">
    <property type="term" value="C:plasma membrane"/>
    <property type="evidence" value="ECO:0007669"/>
    <property type="project" value="TreeGrafter"/>
</dbReference>
<protein>
    <recommendedName>
        <fullName evidence="4">Ras-GEF domain-containing protein</fullName>
    </recommendedName>
</protein>
<dbReference type="Proteomes" id="UP001209878">
    <property type="component" value="Unassembled WGS sequence"/>
</dbReference>
<reference evidence="5" key="1">
    <citation type="journal article" date="2023" name="Mol. Biol. Evol.">
        <title>Third-Generation Sequencing Reveals the Adaptive Role of the Epigenome in Three Deep-Sea Polychaetes.</title>
        <authorList>
            <person name="Perez M."/>
            <person name="Aroh O."/>
            <person name="Sun Y."/>
            <person name="Lan Y."/>
            <person name="Juniper S.K."/>
            <person name="Young C.R."/>
            <person name="Angers B."/>
            <person name="Qian P.Y."/>
        </authorList>
    </citation>
    <scope>NUCLEOTIDE SEQUENCE</scope>
    <source>
        <strain evidence="5">R07B-5</strain>
    </source>
</reference>